<comment type="caution">
    <text evidence="2">The sequence shown here is derived from an EMBL/GenBank/DDBJ whole genome shotgun (WGS) entry which is preliminary data.</text>
</comment>
<dbReference type="Proteomes" id="UP001232148">
    <property type="component" value="Unassembled WGS sequence"/>
</dbReference>
<name>A0AAD9M380_9PEZI</name>
<proteinExistence type="predicted"/>
<protein>
    <submittedName>
        <fullName evidence="2">Uncharacterized protein</fullName>
    </submittedName>
</protein>
<gene>
    <name evidence="2" type="ORF">LX32DRAFT_709495</name>
</gene>
<evidence type="ECO:0000313" key="2">
    <source>
        <dbReference type="EMBL" id="KAK2032606.1"/>
    </source>
</evidence>
<feature type="compositionally biased region" description="Low complexity" evidence="1">
    <location>
        <begin position="144"/>
        <end position="153"/>
    </location>
</feature>
<evidence type="ECO:0000313" key="3">
    <source>
        <dbReference type="Proteomes" id="UP001232148"/>
    </source>
</evidence>
<organism evidence="2 3">
    <name type="scientific">Colletotrichum zoysiae</name>
    <dbReference type="NCBI Taxonomy" id="1216348"/>
    <lineage>
        <taxon>Eukaryota</taxon>
        <taxon>Fungi</taxon>
        <taxon>Dikarya</taxon>
        <taxon>Ascomycota</taxon>
        <taxon>Pezizomycotina</taxon>
        <taxon>Sordariomycetes</taxon>
        <taxon>Hypocreomycetidae</taxon>
        <taxon>Glomerellales</taxon>
        <taxon>Glomerellaceae</taxon>
        <taxon>Colletotrichum</taxon>
        <taxon>Colletotrichum graminicola species complex</taxon>
    </lineage>
</organism>
<feature type="compositionally biased region" description="Polar residues" evidence="1">
    <location>
        <begin position="172"/>
        <end position="200"/>
    </location>
</feature>
<accession>A0AAD9M380</accession>
<sequence length="621" mass="67741">MDRKTSAKDGHQAKKTLARIEADSEKGLYEKQIFRHRWTQCRIKYIECDSCEKLAGEQVPHQICGVCAVAICRECVTAGKMKLYPTHPQKSVGELDWRRPSVIAAVSKAGHGPAPLSYIASGNGSGGQLSLAMAIPVRQKPAASAASLSNGSNTCSSQGDSSRKEKGKTTAGLASSNGPKQIQTFPVSNKNPSPALSTPTNKKKKKNITLFARDSDPEYAMGTPSNAFSDKEYIPRVELNRKSSTTSKKGANETGSISSSVNNTPVVVVGLANSRPVRASTIQTYEKMRQANVKKQRDVDEFHFTSGEEQNTKYGLKMGACAQNTRFVDNTTSAENLTDGDQNDYYAQQGTVYSDNAFLYASEEVHNAAGYDVKSCTQTYHHNRLPQLHPGPGPKAQLKAIEFPVPAVISDDKRHAAVAVVAEDTPTPKRQNNSSESFIPVSKAELSAASTNAIREAEAPIRASIRQITPAERDADRALVTAGLNDLAAAIENKVCLRLFITVFRTMQSTEIELRNAIHEVWVSNMAIAHIKHTDGALAAMQILRGYANLLMMRMKVTGSGLLKNWIDATEKDIQDSAAFVPEELRIQNVEPAVQEGFMFDIVETDIYMANILAEMKDSTR</sequence>
<dbReference type="EMBL" id="MU842829">
    <property type="protein sequence ID" value="KAK2032606.1"/>
    <property type="molecule type" value="Genomic_DNA"/>
</dbReference>
<dbReference type="AlphaFoldDB" id="A0AAD9M380"/>
<keyword evidence="3" id="KW-1185">Reference proteome</keyword>
<evidence type="ECO:0000256" key="1">
    <source>
        <dbReference type="SAM" id="MobiDB-lite"/>
    </source>
</evidence>
<feature type="region of interest" description="Disordered" evidence="1">
    <location>
        <begin position="144"/>
        <end position="228"/>
    </location>
</feature>
<reference evidence="2" key="1">
    <citation type="submission" date="2021-06" db="EMBL/GenBank/DDBJ databases">
        <title>Comparative genomics, transcriptomics and evolutionary studies reveal genomic signatures of adaptation to plant cell wall in hemibiotrophic fungi.</title>
        <authorList>
            <consortium name="DOE Joint Genome Institute"/>
            <person name="Baroncelli R."/>
            <person name="Diaz J.F."/>
            <person name="Benocci T."/>
            <person name="Peng M."/>
            <person name="Battaglia E."/>
            <person name="Haridas S."/>
            <person name="Andreopoulos W."/>
            <person name="Labutti K."/>
            <person name="Pangilinan J."/>
            <person name="Floch G.L."/>
            <person name="Makela M.R."/>
            <person name="Henrissat B."/>
            <person name="Grigoriev I.V."/>
            <person name="Crouch J.A."/>
            <person name="De Vries R.P."/>
            <person name="Sukno S.A."/>
            <person name="Thon M.R."/>
        </authorList>
    </citation>
    <scope>NUCLEOTIDE SEQUENCE</scope>
    <source>
        <strain evidence="2">MAFF235873</strain>
    </source>
</reference>